<dbReference type="PANTHER" id="PTHR36503:SF1">
    <property type="entry name" value="BLR2520 PROTEIN"/>
    <property type="match status" value="1"/>
</dbReference>
<gene>
    <name evidence="2" type="ORF">H6H00_04150</name>
</gene>
<dbReference type="InterPro" id="IPR004360">
    <property type="entry name" value="Glyas_Fos-R_dOase_dom"/>
</dbReference>
<dbReference type="InterPro" id="IPR037523">
    <property type="entry name" value="VOC_core"/>
</dbReference>
<dbReference type="KEGG" id="ppel:H6H00_04150"/>
<accession>A0A7G7MK95</accession>
<protein>
    <submittedName>
        <fullName evidence="2">VOC family protein</fullName>
    </submittedName>
</protein>
<proteinExistence type="predicted"/>
<dbReference type="InterPro" id="IPR029068">
    <property type="entry name" value="Glyas_Bleomycin-R_OHBP_Dase"/>
</dbReference>
<dbReference type="AlphaFoldDB" id="A0A7G7MK95"/>
<dbReference type="PROSITE" id="PS51819">
    <property type="entry name" value="VOC"/>
    <property type="match status" value="1"/>
</dbReference>
<dbReference type="Pfam" id="PF00903">
    <property type="entry name" value="Glyoxalase"/>
    <property type="match status" value="1"/>
</dbReference>
<name>A0A7G7MK95_9PSEU</name>
<feature type="domain" description="VOC" evidence="1">
    <location>
        <begin position="4"/>
        <end position="125"/>
    </location>
</feature>
<dbReference type="PANTHER" id="PTHR36503">
    <property type="entry name" value="BLR2520 PROTEIN"/>
    <property type="match status" value="1"/>
</dbReference>
<reference evidence="2 3" key="1">
    <citation type="submission" date="2020-08" db="EMBL/GenBank/DDBJ databases">
        <authorList>
            <person name="Mo P."/>
        </authorList>
    </citation>
    <scope>NUCLEOTIDE SEQUENCE [LARGE SCALE GENOMIC DNA]</scope>
    <source>
        <strain evidence="2 3">CGMCC 4.1532</strain>
    </source>
</reference>
<dbReference type="EMBL" id="CP060131">
    <property type="protein sequence ID" value="QNG53206.1"/>
    <property type="molecule type" value="Genomic_DNA"/>
</dbReference>
<dbReference type="RefSeq" id="WP_185720034.1">
    <property type="nucleotide sequence ID" value="NZ_BAAAWI010000001.1"/>
</dbReference>
<dbReference type="Proteomes" id="UP000515728">
    <property type="component" value="Chromosome"/>
</dbReference>
<dbReference type="SUPFAM" id="SSF54593">
    <property type="entry name" value="Glyoxalase/Bleomycin resistance protein/Dihydroxybiphenyl dioxygenase"/>
    <property type="match status" value="1"/>
</dbReference>
<dbReference type="Gene3D" id="3.10.180.10">
    <property type="entry name" value="2,3-Dihydroxybiphenyl 1,2-Dioxygenase, domain 1"/>
    <property type="match status" value="1"/>
</dbReference>
<organism evidence="2 3">
    <name type="scientific">Pseudonocardia petroleophila</name>
    <dbReference type="NCBI Taxonomy" id="37331"/>
    <lineage>
        <taxon>Bacteria</taxon>
        <taxon>Bacillati</taxon>
        <taxon>Actinomycetota</taxon>
        <taxon>Actinomycetes</taxon>
        <taxon>Pseudonocardiales</taxon>
        <taxon>Pseudonocardiaceae</taxon>
        <taxon>Pseudonocardia</taxon>
    </lineage>
</organism>
<sequence>MEQRLSLVTLGVTDLARARAFYEALGWRGQEVQETVFFQAGGIALVLWDRAALAADCGVADGREGGFGGIALAHNVRSDAEVDDVLAAAERAGGVVTRPAGPSAIGFRSGVVADPDGHLWEVAHNPGFTLAEDGSLVLPDFGSP</sequence>
<evidence type="ECO:0000313" key="2">
    <source>
        <dbReference type="EMBL" id="QNG53206.1"/>
    </source>
</evidence>
<keyword evidence="3" id="KW-1185">Reference proteome</keyword>
<evidence type="ECO:0000259" key="1">
    <source>
        <dbReference type="PROSITE" id="PS51819"/>
    </source>
</evidence>
<evidence type="ECO:0000313" key="3">
    <source>
        <dbReference type="Proteomes" id="UP000515728"/>
    </source>
</evidence>